<dbReference type="GeneID" id="28378396"/>
<feature type="region of interest" description="Disordered" evidence="1">
    <location>
        <begin position="85"/>
        <end position="104"/>
    </location>
</feature>
<dbReference type="EMBL" id="KU998251">
    <property type="protein sequence ID" value="ANA87170.1"/>
    <property type="molecule type" value="Genomic_DNA"/>
</dbReference>
<protein>
    <submittedName>
        <fullName evidence="2">ParB-like dsDNA partitioning protein</fullName>
    </submittedName>
</protein>
<organism evidence="2 3">
    <name type="scientific">Gordonia phage KatherineG</name>
    <dbReference type="NCBI Taxonomy" id="1838070"/>
    <lineage>
        <taxon>Viruses</taxon>
        <taxon>Duplodnaviria</taxon>
        <taxon>Heunggongvirae</taxon>
        <taxon>Uroviricota</taxon>
        <taxon>Caudoviricetes</taxon>
        <taxon>Soupsvirus</taxon>
        <taxon>Soupsvirus soups</taxon>
    </lineage>
</organism>
<proteinExistence type="predicted"/>
<dbReference type="GO" id="GO:0006355">
    <property type="term" value="P:regulation of DNA-templated transcription"/>
    <property type="evidence" value="ECO:0007669"/>
    <property type="project" value="InterPro"/>
</dbReference>
<evidence type="ECO:0000313" key="2">
    <source>
        <dbReference type="EMBL" id="ANA87170.1"/>
    </source>
</evidence>
<sequence>MSSEIPGFENMTLAEQMRARQQLAKKQGTKPKKVAEIFQREADNYKKYTTQLPIDLIARLKMRALEEKTTPAKLITEVLEDLLSRPARDPEAAKKEQERRRMIT</sequence>
<dbReference type="RefSeq" id="YP_009269057.1">
    <property type="nucleotide sequence ID" value="NC_030695.1"/>
</dbReference>
<dbReference type="Proteomes" id="UP000201990">
    <property type="component" value="Segment"/>
</dbReference>
<evidence type="ECO:0000256" key="1">
    <source>
        <dbReference type="SAM" id="MobiDB-lite"/>
    </source>
</evidence>
<name>A0A160DGF5_9CAUD</name>
<accession>A0A160DGF5</accession>
<dbReference type="InterPro" id="IPR010985">
    <property type="entry name" value="Ribbon_hlx_hlx"/>
</dbReference>
<evidence type="ECO:0000313" key="3">
    <source>
        <dbReference type="Proteomes" id="UP000201990"/>
    </source>
</evidence>
<dbReference type="SUPFAM" id="SSF47598">
    <property type="entry name" value="Ribbon-helix-helix"/>
    <property type="match status" value="1"/>
</dbReference>
<gene>
    <name evidence="2" type="primary">37</name>
    <name evidence="2" type="ORF">PBI_KATHERINEG_37</name>
</gene>
<reference evidence="2 3" key="1">
    <citation type="submission" date="2016-03" db="EMBL/GenBank/DDBJ databases">
        <authorList>
            <person name="Montgomery M.T."/>
            <person name="Guerrero C.A."/>
            <person name="Mavrich T.N."/>
            <person name="Pope W.H."/>
            <person name="Garlena R.A."/>
            <person name="Russell D.A."/>
            <person name="Jacobs-Sera D."/>
            <person name="Hendrix R.W."/>
            <person name="Hatfull G.F."/>
        </authorList>
    </citation>
    <scope>NUCLEOTIDE SEQUENCE [LARGE SCALE GENOMIC DNA]</scope>
</reference>
<dbReference type="KEGG" id="vg:28378396"/>